<keyword evidence="10" id="KW-1185">Reference proteome</keyword>
<dbReference type="PANTHER" id="PTHR11923">
    <property type="entry name" value="SCAVENGER RECEPTOR CLASS B TYPE-1 SR-B1"/>
    <property type="match status" value="1"/>
</dbReference>
<dbReference type="Proteomes" id="UP001162164">
    <property type="component" value="Unassembled WGS sequence"/>
</dbReference>
<evidence type="ECO:0000256" key="2">
    <source>
        <dbReference type="ARBA" id="ARBA00010532"/>
    </source>
</evidence>
<gene>
    <name evidence="9" type="ORF">NQ317_008483</name>
</gene>
<evidence type="ECO:0000256" key="6">
    <source>
        <dbReference type="ARBA" id="ARBA00023136"/>
    </source>
</evidence>
<evidence type="ECO:0000313" key="9">
    <source>
        <dbReference type="EMBL" id="KAJ8978408.1"/>
    </source>
</evidence>
<evidence type="ECO:0008006" key="11">
    <source>
        <dbReference type="Google" id="ProtNLM"/>
    </source>
</evidence>
<feature type="transmembrane region" description="Helical" evidence="8">
    <location>
        <begin position="395"/>
        <end position="414"/>
    </location>
</feature>
<keyword evidence="3" id="KW-1003">Cell membrane</keyword>
<evidence type="ECO:0000256" key="8">
    <source>
        <dbReference type="SAM" id="Phobius"/>
    </source>
</evidence>
<keyword evidence="7" id="KW-0325">Glycoprotein</keyword>
<protein>
    <recommendedName>
        <fullName evidence="11">Scavenger receptor class B member 1</fullName>
    </recommendedName>
</protein>
<keyword evidence="5 8" id="KW-1133">Transmembrane helix</keyword>
<dbReference type="PRINTS" id="PR01609">
    <property type="entry name" value="CD36FAMILY"/>
</dbReference>
<dbReference type="PANTHER" id="PTHR11923:SF104">
    <property type="entry name" value="FI07620P"/>
    <property type="match status" value="1"/>
</dbReference>
<evidence type="ECO:0000256" key="5">
    <source>
        <dbReference type="ARBA" id="ARBA00022989"/>
    </source>
</evidence>
<comment type="caution">
    <text evidence="9">The sequence shown here is derived from an EMBL/GenBank/DDBJ whole genome shotgun (WGS) entry which is preliminary data.</text>
</comment>
<accession>A0ABQ9JJL2</accession>
<organism evidence="9 10">
    <name type="scientific">Molorchus minor</name>
    <dbReference type="NCBI Taxonomy" id="1323400"/>
    <lineage>
        <taxon>Eukaryota</taxon>
        <taxon>Metazoa</taxon>
        <taxon>Ecdysozoa</taxon>
        <taxon>Arthropoda</taxon>
        <taxon>Hexapoda</taxon>
        <taxon>Insecta</taxon>
        <taxon>Pterygota</taxon>
        <taxon>Neoptera</taxon>
        <taxon>Endopterygota</taxon>
        <taxon>Coleoptera</taxon>
        <taxon>Polyphaga</taxon>
        <taxon>Cucujiformia</taxon>
        <taxon>Chrysomeloidea</taxon>
        <taxon>Cerambycidae</taxon>
        <taxon>Lamiinae</taxon>
        <taxon>Monochamini</taxon>
        <taxon>Molorchus</taxon>
    </lineage>
</organism>
<comment type="similarity">
    <text evidence="2">Belongs to the CD36 family.</text>
</comment>
<feature type="transmembrane region" description="Helical" evidence="8">
    <location>
        <begin position="370"/>
        <end position="388"/>
    </location>
</feature>
<proteinExistence type="inferred from homology"/>
<keyword evidence="6 8" id="KW-0472">Membrane</keyword>
<dbReference type="EMBL" id="JAPWTJ010000441">
    <property type="protein sequence ID" value="KAJ8978408.1"/>
    <property type="molecule type" value="Genomic_DNA"/>
</dbReference>
<evidence type="ECO:0000313" key="10">
    <source>
        <dbReference type="Proteomes" id="UP001162164"/>
    </source>
</evidence>
<comment type="subcellular location">
    <subcellularLocation>
        <location evidence="1">Cell membrane</location>
    </subcellularLocation>
</comment>
<dbReference type="Pfam" id="PF01130">
    <property type="entry name" value="CD36"/>
    <property type="match status" value="1"/>
</dbReference>
<name>A0ABQ9JJL2_9CUCU</name>
<evidence type="ECO:0000256" key="3">
    <source>
        <dbReference type="ARBA" id="ARBA00022475"/>
    </source>
</evidence>
<evidence type="ECO:0000256" key="4">
    <source>
        <dbReference type="ARBA" id="ARBA00022692"/>
    </source>
</evidence>
<reference evidence="9" key="1">
    <citation type="journal article" date="2023" name="Insect Mol. Biol.">
        <title>Genome sequencing provides insights into the evolution of gene families encoding plant cell wall-degrading enzymes in longhorned beetles.</title>
        <authorList>
            <person name="Shin N.R."/>
            <person name="Okamura Y."/>
            <person name="Kirsch R."/>
            <person name="Pauchet Y."/>
        </authorList>
    </citation>
    <scope>NUCLEOTIDE SEQUENCE</scope>
    <source>
        <strain evidence="9">MMC_N1</strain>
    </source>
</reference>
<keyword evidence="4 8" id="KW-0812">Transmembrane</keyword>
<evidence type="ECO:0000256" key="7">
    <source>
        <dbReference type="ARBA" id="ARBA00023180"/>
    </source>
</evidence>
<evidence type="ECO:0000256" key="1">
    <source>
        <dbReference type="ARBA" id="ARBA00004236"/>
    </source>
</evidence>
<dbReference type="InterPro" id="IPR002159">
    <property type="entry name" value="CD36_fam"/>
</dbReference>
<sequence length="450" mass="50737">MNVTEVGPYTYKEILTNNNASFGDDGTVTFFPRRKFEIDRERSVGDAKVDRIIVPNVPLIGIQAFLQDASFITNLGFSAISQTLNTQSILSLTIDEYLWGYDDKLVTVANNFLPNWIDFGKFGILERLMSRDNSNNVTISTDPKAPAYYKDLLSQEEQTSPYHIIRWNGSPGLAEWGFQEEEGKRNNKTKKCQLVEGAFEGTIFPQHMRPHMPITIFRKAFCRPVQLEFLEETKTDEGFRTYDYGMKDNMFASPDINPDNECYCVNGNCPGKGLQNIGPCYYDMPIVLSKPHFYHVDQDIRDTIVGMTPDPDKHSSLARVQPDIGIALHGSSLKIQVNLGVGKTKFNSKTKPFNDLTVPLFWIELTCTELPSLVSFLLILALSVAPVLEELLKYILLLVGLAMVSGAALLALFFSKTVVPRSLNLVSEYSPLPMLTIPTHYFKSERRICK</sequence>